<dbReference type="PROSITE" id="PS01031">
    <property type="entry name" value="SHSP"/>
    <property type="match status" value="1"/>
</dbReference>
<dbReference type="InterPro" id="IPR002068">
    <property type="entry name" value="A-crystallin/Hsp20_dom"/>
</dbReference>
<keyword evidence="5" id="KW-1185">Reference proteome</keyword>
<evidence type="ECO:0000259" key="3">
    <source>
        <dbReference type="PROSITE" id="PS01031"/>
    </source>
</evidence>
<dbReference type="SUPFAM" id="SSF49764">
    <property type="entry name" value="HSP20-like chaperones"/>
    <property type="match status" value="1"/>
</dbReference>
<accession>A0ABW4JEV3</accession>
<reference evidence="5" key="1">
    <citation type="journal article" date="2019" name="Int. J. Syst. Evol. Microbiol.">
        <title>The Global Catalogue of Microorganisms (GCM) 10K type strain sequencing project: providing services to taxonomists for standard genome sequencing and annotation.</title>
        <authorList>
            <consortium name="The Broad Institute Genomics Platform"/>
            <consortium name="The Broad Institute Genome Sequencing Center for Infectious Disease"/>
            <person name="Wu L."/>
            <person name="Ma J."/>
        </authorList>
    </citation>
    <scope>NUCLEOTIDE SEQUENCE [LARGE SCALE GENOMIC DNA]</scope>
    <source>
        <strain evidence="5">CGMCC 1.12286</strain>
    </source>
</reference>
<comment type="similarity">
    <text evidence="1 2">Belongs to the small heat shock protein (HSP20) family.</text>
</comment>
<dbReference type="Gene3D" id="2.60.40.790">
    <property type="match status" value="1"/>
</dbReference>
<organism evidence="4 5">
    <name type="scientific">Alicyclobacillus fodiniaquatilis</name>
    <dbReference type="NCBI Taxonomy" id="1661150"/>
    <lineage>
        <taxon>Bacteria</taxon>
        <taxon>Bacillati</taxon>
        <taxon>Bacillota</taxon>
        <taxon>Bacilli</taxon>
        <taxon>Bacillales</taxon>
        <taxon>Alicyclobacillaceae</taxon>
        <taxon>Alicyclobacillus</taxon>
    </lineage>
</organism>
<feature type="domain" description="SHSP" evidence="3">
    <location>
        <begin position="50"/>
        <end position="165"/>
    </location>
</feature>
<evidence type="ECO:0000313" key="5">
    <source>
        <dbReference type="Proteomes" id="UP001597079"/>
    </source>
</evidence>
<proteinExistence type="inferred from homology"/>
<gene>
    <name evidence="4" type="ORF">ACFSB2_05705</name>
</gene>
<protein>
    <submittedName>
        <fullName evidence="4">Hsp20/alpha crystallin family protein</fullName>
    </submittedName>
</protein>
<sequence length="177" mass="20072">MAGKNQGGSFNPFDMLRNLGDLRDMRKVLGDDFFKGMPFPNIQQGTAYEDDDDESFPRVDVYERGPEIVAIFEIPGVARASDISLSVRSDHIYVRGTIAEAGFRADHVIISERHHGPFERHVPLPVRVIADRVNATYRNGLLMVRLEKYGQDDPESQNFVTIQFEDDSDNQTRSRGK</sequence>
<dbReference type="CDD" id="cd06464">
    <property type="entry name" value="ACD_sHsps-like"/>
    <property type="match status" value="1"/>
</dbReference>
<dbReference type="RefSeq" id="WP_377942056.1">
    <property type="nucleotide sequence ID" value="NZ_JBHUCX010000018.1"/>
</dbReference>
<dbReference type="Proteomes" id="UP001597079">
    <property type="component" value="Unassembled WGS sequence"/>
</dbReference>
<dbReference type="Pfam" id="PF00011">
    <property type="entry name" value="HSP20"/>
    <property type="match status" value="1"/>
</dbReference>
<evidence type="ECO:0000256" key="2">
    <source>
        <dbReference type="RuleBase" id="RU003616"/>
    </source>
</evidence>
<evidence type="ECO:0000256" key="1">
    <source>
        <dbReference type="PROSITE-ProRule" id="PRU00285"/>
    </source>
</evidence>
<name>A0ABW4JEV3_9BACL</name>
<evidence type="ECO:0000313" key="4">
    <source>
        <dbReference type="EMBL" id="MFD1674208.1"/>
    </source>
</evidence>
<comment type="caution">
    <text evidence="4">The sequence shown here is derived from an EMBL/GenBank/DDBJ whole genome shotgun (WGS) entry which is preliminary data.</text>
</comment>
<dbReference type="InterPro" id="IPR008978">
    <property type="entry name" value="HSP20-like_chaperone"/>
</dbReference>
<dbReference type="EMBL" id="JBHUCX010000018">
    <property type="protein sequence ID" value="MFD1674208.1"/>
    <property type="molecule type" value="Genomic_DNA"/>
</dbReference>